<comment type="caution">
    <text evidence="2">The sequence shown here is derived from an EMBL/GenBank/DDBJ whole genome shotgun (WGS) entry which is preliminary data.</text>
</comment>
<feature type="region of interest" description="Disordered" evidence="1">
    <location>
        <begin position="1"/>
        <end position="22"/>
    </location>
</feature>
<dbReference type="EMBL" id="VDMD01000001">
    <property type="protein sequence ID" value="TRM69007.1"/>
    <property type="molecule type" value="Genomic_DNA"/>
</dbReference>
<reference evidence="2 3" key="1">
    <citation type="journal article" date="2019" name="New Phytol.">
        <title>Comparative genomics reveals unique wood-decay strategies and fruiting body development in the Schizophyllaceae.</title>
        <authorList>
            <person name="Almasi E."/>
            <person name="Sahu N."/>
            <person name="Krizsan K."/>
            <person name="Balint B."/>
            <person name="Kovacs G.M."/>
            <person name="Kiss B."/>
            <person name="Cseklye J."/>
            <person name="Drula E."/>
            <person name="Henrissat B."/>
            <person name="Nagy I."/>
            <person name="Chovatia M."/>
            <person name="Adam C."/>
            <person name="LaButti K."/>
            <person name="Lipzen A."/>
            <person name="Riley R."/>
            <person name="Grigoriev I.V."/>
            <person name="Nagy L.G."/>
        </authorList>
    </citation>
    <scope>NUCLEOTIDE SEQUENCE [LARGE SCALE GENOMIC DNA]</scope>
    <source>
        <strain evidence="2 3">NL-1724</strain>
    </source>
</reference>
<organism evidence="2 3">
    <name type="scientific">Schizophyllum amplum</name>
    <dbReference type="NCBI Taxonomy" id="97359"/>
    <lineage>
        <taxon>Eukaryota</taxon>
        <taxon>Fungi</taxon>
        <taxon>Dikarya</taxon>
        <taxon>Basidiomycota</taxon>
        <taxon>Agaricomycotina</taxon>
        <taxon>Agaricomycetes</taxon>
        <taxon>Agaricomycetidae</taxon>
        <taxon>Agaricales</taxon>
        <taxon>Schizophyllaceae</taxon>
        <taxon>Schizophyllum</taxon>
    </lineage>
</organism>
<dbReference type="OrthoDB" id="9986677at2759"/>
<dbReference type="AlphaFoldDB" id="A0A550CW37"/>
<feature type="compositionally biased region" description="Polar residues" evidence="1">
    <location>
        <begin position="43"/>
        <end position="54"/>
    </location>
</feature>
<feature type="region of interest" description="Disordered" evidence="1">
    <location>
        <begin position="43"/>
        <end position="73"/>
    </location>
</feature>
<accession>A0A550CW37</accession>
<evidence type="ECO:0000313" key="2">
    <source>
        <dbReference type="EMBL" id="TRM69007.1"/>
    </source>
</evidence>
<proteinExistence type="predicted"/>
<sequence length="73" mass="8443">MIRVRQPPSFAYFPQPPTPPLIAEWTPPDRMLIEDRIDRIQISLPSQATRPSGTRKSDREKVAKTRWCHGTTD</sequence>
<evidence type="ECO:0000256" key="1">
    <source>
        <dbReference type="SAM" id="MobiDB-lite"/>
    </source>
</evidence>
<evidence type="ECO:0000313" key="3">
    <source>
        <dbReference type="Proteomes" id="UP000320762"/>
    </source>
</evidence>
<dbReference type="Proteomes" id="UP000320762">
    <property type="component" value="Unassembled WGS sequence"/>
</dbReference>
<gene>
    <name evidence="2" type="ORF">BD626DRAFT_472609</name>
</gene>
<protein>
    <submittedName>
        <fullName evidence="2">Uncharacterized protein</fullName>
    </submittedName>
</protein>
<name>A0A550CW37_9AGAR</name>
<keyword evidence="3" id="KW-1185">Reference proteome</keyword>